<accession>A0A1X1Z7F9</accession>
<dbReference type="InterPro" id="IPR020471">
    <property type="entry name" value="AKR"/>
</dbReference>
<dbReference type="PANTHER" id="PTHR43625">
    <property type="entry name" value="AFLATOXIN B1 ALDEHYDE REDUCTASE"/>
    <property type="match status" value="1"/>
</dbReference>
<evidence type="ECO:0000259" key="2">
    <source>
        <dbReference type="Pfam" id="PF00248"/>
    </source>
</evidence>
<dbReference type="GO" id="GO:0016491">
    <property type="term" value="F:oxidoreductase activity"/>
    <property type="evidence" value="ECO:0007669"/>
    <property type="project" value="UniProtKB-KW"/>
</dbReference>
<dbReference type="RefSeq" id="WP_085080369.1">
    <property type="nucleotide sequence ID" value="NZ_JACKRZ010000101.1"/>
</dbReference>
<reference evidence="3 4" key="1">
    <citation type="submission" date="2016-01" db="EMBL/GenBank/DDBJ databases">
        <title>The new phylogeny of the genus Mycobacterium.</title>
        <authorList>
            <person name="Tarcisio F."/>
            <person name="Conor M."/>
            <person name="Antonella G."/>
            <person name="Elisabetta G."/>
            <person name="Giulia F.S."/>
            <person name="Sara T."/>
            <person name="Anna F."/>
            <person name="Clotilde B."/>
            <person name="Roberto B."/>
            <person name="Veronica D.S."/>
            <person name="Fabio R."/>
            <person name="Monica P."/>
            <person name="Olivier J."/>
            <person name="Enrico T."/>
            <person name="Nicola S."/>
        </authorList>
    </citation>
    <scope>NUCLEOTIDE SEQUENCE [LARGE SCALE GENOMIC DNA]</scope>
    <source>
        <strain evidence="3 4">DSM 44572</strain>
    </source>
</reference>
<dbReference type="GO" id="GO:0005737">
    <property type="term" value="C:cytoplasm"/>
    <property type="evidence" value="ECO:0007669"/>
    <property type="project" value="TreeGrafter"/>
</dbReference>
<dbReference type="PRINTS" id="PR00069">
    <property type="entry name" value="ALDKETRDTASE"/>
</dbReference>
<keyword evidence="4" id="KW-1185">Reference proteome</keyword>
<keyword evidence="1" id="KW-0560">Oxidoreductase</keyword>
<dbReference type="InterPro" id="IPR050791">
    <property type="entry name" value="Aldo-Keto_reductase"/>
</dbReference>
<comment type="caution">
    <text evidence="3">The sequence shown here is derived from an EMBL/GenBank/DDBJ whole genome shotgun (WGS) entry which is preliminary data.</text>
</comment>
<organism evidence="3 4">
    <name type="scientific">Mycobacterium palustre</name>
    <dbReference type="NCBI Taxonomy" id="153971"/>
    <lineage>
        <taxon>Bacteria</taxon>
        <taxon>Bacillati</taxon>
        <taxon>Actinomycetota</taxon>
        <taxon>Actinomycetes</taxon>
        <taxon>Mycobacteriales</taxon>
        <taxon>Mycobacteriaceae</taxon>
        <taxon>Mycobacterium</taxon>
        <taxon>Mycobacterium simiae complex</taxon>
    </lineage>
</organism>
<dbReference type="EMBL" id="LQPJ01000134">
    <property type="protein sequence ID" value="ORW19191.1"/>
    <property type="molecule type" value="Genomic_DNA"/>
</dbReference>
<sequence>MKYLNVDGIGRVSRIGLGTWQFGSPEWGYGDQYASGTARDVVQRALALGVTLFDTAEIYGRGRSERILGKALGDKRAEVAVASKIFPVAPFPPVIKQRERASARRLQLDRIPLYQVHQPNPVVPDSVIMPGMRSLLDRGEIGVVGVSNYSLARWLKADAALGRPVVSNQVRFSLAHPDALDDLVPFADRENRIVIAYSPLAQGLLGGRYSVDERPANGVRAVNPLFEVENLRRAEPLLQTLRDVAKQAGAQPAQVALAWLISLPGVVAIPGASTVAQLESNVAAADIELTTESRDALTDAARAFRPVPTSRFVTAGRVLTGMVRDKLRRSQGH</sequence>
<dbReference type="OrthoDB" id="9768793at2"/>
<dbReference type="Pfam" id="PF00248">
    <property type="entry name" value="Aldo_ket_red"/>
    <property type="match status" value="1"/>
</dbReference>
<name>A0A1X1Z7F9_9MYCO</name>
<dbReference type="CDD" id="cd19093">
    <property type="entry name" value="AKR_AtPLR-like"/>
    <property type="match status" value="1"/>
</dbReference>
<feature type="domain" description="NADP-dependent oxidoreductase" evidence="2">
    <location>
        <begin position="14"/>
        <end position="299"/>
    </location>
</feature>
<dbReference type="PANTHER" id="PTHR43625:SF77">
    <property type="entry name" value="ALDO-KETO REDUCTASE"/>
    <property type="match status" value="1"/>
</dbReference>
<evidence type="ECO:0000256" key="1">
    <source>
        <dbReference type="ARBA" id="ARBA00023002"/>
    </source>
</evidence>
<dbReference type="InterPro" id="IPR023210">
    <property type="entry name" value="NADP_OxRdtase_dom"/>
</dbReference>
<dbReference type="Gene3D" id="3.20.20.100">
    <property type="entry name" value="NADP-dependent oxidoreductase domain"/>
    <property type="match status" value="1"/>
</dbReference>
<dbReference type="SUPFAM" id="SSF51430">
    <property type="entry name" value="NAD(P)-linked oxidoreductase"/>
    <property type="match status" value="1"/>
</dbReference>
<gene>
    <name evidence="3" type="ORF">AWC19_17365</name>
</gene>
<proteinExistence type="predicted"/>
<evidence type="ECO:0000313" key="4">
    <source>
        <dbReference type="Proteomes" id="UP000193529"/>
    </source>
</evidence>
<dbReference type="Proteomes" id="UP000193529">
    <property type="component" value="Unassembled WGS sequence"/>
</dbReference>
<dbReference type="AlphaFoldDB" id="A0A1X1Z7F9"/>
<evidence type="ECO:0000313" key="3">
    <source>
        <dbReference type="EMBL" id="ORW19191.1"/>
    </source>
</evidence>
<dbReference type="InterPro" id="IPR036812">
    <property type="entry name" value="NAD(P)_OxRdtase_dom_sf"/>
</dbReference>
<dbReference type="STRING" id="153971.AWC19_17365"/>
<protein>
    <submittedName>
        <fullName evidence="3">Oxidoreductase</fullName>
    </submittedName>
</protein>